<name>A0A8H7XQ26_PSICU</name>
<dbReference type="Pfam" id="PF00069">
    <property type="entry name" value="Pkinase"/>
    <property type="match status" value="1"/>
</dbReference>
<gene>
    <name evidence="2" type="ORF">JR316_011538</name>
</gene>
<dbReference type="PROSITE" id="PS00108">
    <property type="entry name" value="PROTEIN_KINASE_ST"/>
    <property type="match status" value="1"/>
</dbReference>
<dbReference type="PANTHER" id="PTHR44167">
    <property type="entry name" value="OVARIAN-SPECIFIC SERINE/THREONINE-PROTEIN KINASE LOK-RELATED"/>
    <property type="match status" value="1"/>
</dbReference>
<sequence length="432" mass="50382">MESPPLKVTFSFEAGQRDFDESERQEFWDSPDTIEWFKLRGYTLYQRGYATYSTGETWPTDSSYPVFPPESDGEFIDVEYPYSSYDITFNVRKGCPPQPLLGACEMSGKVVFAQDTHKRHVAIKIVHADTDEYRVLRFLSQQNLEVLKENCILPVLDLLPNDGFWFAVMPRWGSNLFRPFFTYTFEIIDIMHSCLKGLSYLHEHNIVHGDIKFENMLLSHFSNMSNRRENRVIRYALCDYDCSIMFPPTANKTDCRLPHYESWGTFNLSYDTAGGEYDYDPFALDVGGLGVQFSQNFGVVAAKIHFLAPLIDKMTTWDISQRFTASEALIFFEERLAEVPEEALRDHIRGAHPDKAYLEWDIWEDVPAEFAEEWKIYRTPPIPWHLQTLRFLDRHLSRLNPYILPKTRFYLSCLASVFKTVYSFVFSSKIAI</sequence>
<dbReference type="GO" id="GO:0005524">
    <property type="term" value="F:ATP binding"/>
    <property type="evidence" value="ECO:0007669"/>
    <property type="project" value="InterPro"/>
</dbReference>
<dbReference type="InterPro" id="IPR011009">
    <property type="entry name" value="Kinase-like_dom_sf"/>
</dbReference>
<dbReference type="SMART" id="SM00220">
    <property type="entry name" value="S_TKc"/>
    <property type="match status" value="1"/>
</dbReference>
<dbReference type="AlphaFoldDB" id="A0A8H7XQ26"/>
<reference evidence="2" key="1">
    <citation type="submission" date="2021-02" db="EMBL/GenBank/DDBJ databases">
        <title>Psilocybe cubensis genome.</title>
        <authorList>
            <person name="Mckernan K.J."/>
            <person name="Crawford S."/>
            <person name="Trippe A."/>
            <person name="Kane L.T."/>
            <person name="Mclaughlin S."/>
        </authorList>
    </citation>
    <scope>NUCLEOTIDE SEQUENCE [LARGE SCALE GENOMIC DNA]</scope>
    <source>
        <strain evidence="2">MGC-MH-2018</strain>
    </source>
</reference>
<protein>
    <recommendedName>
        <fullName evidence="1">Protein kinase domain-containing protein</fullName>
    </recommendedName>
</protein>
<accession>A0A8H7XQ26</accession>
<evidence type="ECO:0000313" key="2">
    <source>
        <dbReference type="EMBL" id="KAG5163749.1"/>
    </source>
</evidence>
<proteinExistence type="predicted"/>
<dbReference type="OrthoDB" id="2722301at2759"/>
<dbReference type="Gene3D" id="1.10.510.10">
    <property type="entry name" value="Transferase(Phosphotransferase) domain 1"/>
    <property type="match status" value="1"/>
</dbReference>
<organism evidence="2">
    <name type="scientific">Psilocybe cubensis</name>
    <name type="common">Psychedelic mushroom</name>
    <name type="synonym">Stropharia cubensis</name>
    <dbReference type="NCBI Taxonomy" id="181762"/>
    <lineage>
        <taxon>Eukaryota</taxon>
        <taxon>Fungi</taxon>
        <taxon>Dikarya</taxon>
        <taxon>Basidiomycota</taxon>
        <taxon>Agaricomycotina</taxon>
        <taxon>Agaricomycetes</taxon>
        <taxon>Agaricomycetidae</taxon>
        <taxon>Agaricales</taxon>
        <taxon>Agaricineae</taxon>
        <taxon>Strophariaceae</taxon>
        <taxon>Psilocybe</taxon>
    </lineage>
</organism>
<dbReference type="InterPro" id="IPR008271">
    <property type="entry name" value="Ser/Thr_kinase_AS"/>
</dbReference>
<comment type="caution">
    <text evidence="2">The sequence shown here is derived from an EMBL/GenBank/DDBJ whole genome shotgun (WGS) entry which is preliminary data.</text>
</comment>
<dbReference type="GO" id="GO:0004674">
    <property type="term" value="F:protein serine/threonine kinase activity"/>
    <property type="evidence" value="ECO:0007669"/>
    <property type="project" value="TreeGrafter"/>
</dbReference>
<dbReference type="PANTHER" id="PTHR44167:SF30">
    <property type="entry name" value="PHOSPHORYLASE KINASE"/>
    <property type="match status" value="1"/>
</dbReference>
<dbReference type="SUPFAM" id="SSF56112">
    <property type="entry name" value="Protein kinase-like (PK-like)"/>
    <property type="match status" value="1"/>
</dbReference>
<dbReference type="GO" id="GO:0044773">
    <property type="term" value="P:mitotic DNA damage checkpoint signaling"/>
    <property type="evidence" value="ECO:0007669"/>
    <property type="project" value="TreeGrafter"/>
</dbReference>
<dbReference type="PROSITE" id="PS50011">
    <property type="entry name" value="PROTEIN_KINASE_DOM"/>
    <property type="match status" value="1"/>
</dbReference>
<dbReference type="EMBL" id="JAFIQS010000014">
    <property type="protein sequence ID" value="KAG5163749.1"/>
    <property type="molecule type" value="Genomic_DNA"/>
</dbReference>
<dbReference type="GO" id="GO:0005634">
    <property type="term" value="C:nucleus"/>
    <property type="evidence" value="ECO:0007669"/>
    <property type="project" value="TreeGrafter"/>
</dbReference>
<dbReference type="InterPro" id="IPR000719">
    <property type="entry name" value="Prot_kinase_dom"/>
</dbReference>
<feature type="domain" description="Protein kinase" evidence="1">
    <location>
        <begin position="64"/>
        <end position="425"/>
    </location>
</feature>
<evidence type="ECO:0000259" key="1">
    <source>
        <dbReference type="PROSITE" id="PS50011"/>
    </source>
</evidence>